<sequence>MTQPTDAQLTEVEQWRSFREQRDSSLAVGHGWLTLTSLQWLPAEPSALELVPGRWSASVPTAEPGATLTVRASDGVTLVSTGEPVDGTIELSLPDGGSENWVRYQDTVVELAVRGGRYVVRTRDNTAPTFTRFDGVPVFEYNSFAVSDGHYTAFPAAREIPIRTAHPEVDDVAQATGTVTFAIGGDDHTLLAEQQRDGSLKVAFHDATNEDTTAEWRFLVTDRVSSDGRVQLDFNRSLNYPSAFTAFGTCPRPIDGNHISVPVQAGEQQPA</sequence>
<evidence type="ECO:0000313" key="2">
    <source>
        <dbReference type="Proteomes" id="UP001597307"/>
    </source>
</evidence>
<keyword evidence="2" id="KW-1185">Reference proteome</keyword>
<dbReference type="EMBL" id="JBHUGA010000058">
    <property type="protein sequence ID" value="MFD1847551.1"/>
    <property type="molecule type" value="Genomic_DNA"/>
</dbReference>
<reference evidence="2" key="1">
    <citation type="journal article" date="2019" name="Int. J. Syst. Evol. Microbiol.">
        <title>The Global Catalogue of Microorganisms (GCM) 10K type strain sequencing project: providing services to taxonomists for standard genome sequencing and annotation.</title>
        <authorList>
            <consortium name="The Broad Institute Genomics Platform"/>
            <consortium name="The Broad Institute Genome Sequencing Center for Infectious Disease"/>
            <person name="Wu L."/>
            <person name="Ma J."/>
        </authorList>
    </citation>
    <scope>NUCLEOTIDE SEQUENCE [LARGE SCALE GENOMIC DNA]</scope>
    <source>
        <strain evidence="2">JCM 11496</strain>
    </source>
</reference>
<protein>
    <submittedName>
        <fullName evidence="1">DUF1684 domain-containing protein</fullName>
    </submittedName>
</protein>
<dbReference type="Pfam" id="PF07920">
    <property type="entry name" value="DUF1684"/>
    <property type="match status" value="1"/>
</dbReference>
<accession>A0ABW4Q9Z4</accession>
<name>A0ABW4Q9Z4_9MICC</name>
<gene>
    <name evidence="1" type="ORF">ACFSFX_13230</name>
</gene>
<dbReference type="PANTHER" id="PTHR41913">
    <property type="entry name" value="DUF1684 DOMAIN-CONTAINING PROTEIN"/>
    <property type="match status" value="1"/>
</dbReference>
<dbReference type="RefSeq" id="WP_343882323.1">
    <property type="nucleotide sequence ID" value="NZ_BAAAIJ010000063.1"/>
</dbReference>
<evidence type="ECO:0000313" key="1">
    <source>
        <dbReference type="EMBL" id="MFD1847551.1"/>
    </source>
</evidence>
<comment type="caution">
    <text evidence="1">The sequence shown here is derived from an EMBL/GenBank/DDBJ whole genome shotgun (WGS) entry which is preliminary data.</text>
</comment>
<organism evidence="1 2">
    <name type="scientific">Arthrobacter flavus</name>
    <dbReference type="NCBI Taxonomy" id="95172"/>
    <lineage>
        <taxon>Bacteria</taxon>
        <taxon>Bacillati</taxon>
        <taxon>Actinomycetota</taxon>
        <taxon>Actinomycetes</taxon>
        <taxon>Micrococcales</taxon>
        <taxon>Micrococcaceae</taxon>
        <taxon>Arthrobacter</taxon>
    </lineage>
</organism>
<proteinExistence type="predicted"/>
<dbReference type="PANTHER" id="PTHR41913:SF1">
    <property type="entry name" value="DUF1684 DOMAIN-CONTAINING PROTEIN"/>
    <property type="match status" value="1"/>
</dbReference>
<dbReference type="InterPro" id="IPR012467">
    <property type="entry name" value="DUF1684"/>
</dbReference>
<dbReference type="Proteomes" id="UP001597307">
    <property type="component" value="Unassembled WGS sequence"/>
</dbReference>